<gene>
    <name evidence="1" type="ordered locus">Os08g0199900</name>
    <name evidence="1" type="ORF">OSNPB_080199900</name>
</gene>
<reference evidence="2" key="1">
    <citation type="journal article" date="2005" name="Nature">
        <title>The map-based sequence of the rice genome.</title>
        <authorList>
            <consortium name="International rice genome sequencing project (IRGSP)"/>
            <person name="Matsumoto T."/>
            <person name="Wu J."/>
            <person name="Kanamori H."/>
            <person name="Katayose Y."/>
            <person name="Fujisawa M."/>
            <person name="Namiki N."/>
            <person name="Mizuno H."/>
            <person name="Yamamoto K."/>
            <person name="Antonio B.A."/>
            <person name="Baba T."/>
            <person name="Sakata K."/>
            <person name="Nagamura Y."/>
            <person name="Aoki H."/>
            <person name="Arikawa K."/>
            <person name="Arita K."/>
            <person name="Bito T."/>
            <person name="Chiden Y."/>
            <person name="Fujitsuka N."/>
            <person name="Fukunaka R."/>
            <person name="Hamada M."/>
            <person name="Harada C."/>
            <person name="Hayashi A."/>
            <person name="Hijishita S."/>
            <person name="Honda M."/>
            <person name="Hosokawa S."/>
            <person name="Ichikawa Y."/>
            <person name="Idonuma A."/>
            <person name="Iijima M."/>
            <person name="Ikeda M."/>
            <person name="Ikeno M."/>
            <person name="Ito K."/>
            <person name="Ito S."/>
            <person name="Ito T."/>
            <person name="Ito Y."/>
            <person name="Ito Y."/>
            <person name="Iwabuchi A."/>
            <person name="Kamiya K."/>
            <person name="Karasawa W."/>
            <person name="Kurita K."/>
            <person name="Katagiri S."/>
            <person name="Kikuta A."/>
            <person name="Kobayashi H."/>
            <person name="Kobayashi N."/>
            <person name="Machita K."/>
            <person name="Maehara T."/>
            <person name="Masukawa M."/>
            <person name="Mizubayashi T."/>
            <person name="Mukai Y."/>
            <person name="Nagasaki H."/>
            <person name="Nagata Y."/>
            <person name="Naito S."/>
            <person name="Nakashima M."/>
            <person name="Nakama Y."/>
            <person name="Nakamichi Y."/>
            <person name="Nakamura M."/>
            <person name="Meguro A."/>
            <person name="Negishi M."/>
            <person name="Ohta I."/>
            <person name="Ohta T."/>
            <person name="Okamoto M."/>
            <person name="Ono N."/>
            <person name="Saji S."/>
            <person name="Sakaguchi M."/>
            <person name="Sakai K."/>
            <person name="Shibata M."/>
            <person name="Shimokawa T."/>
            <person name="Song J."/>
            <person name="Takazaki Y."/>
            <person name="Terasawa K."/>
            <person name="Tsugane M."/>
            <person name="Tsuji K."/>
            <person name="Ueda S."/>
            <person name="Waki K."/>
            <person name="Yamagata H."/>
            <person name="Yamamoto M."/>
            <person name="Yamamoto S."/>
            <person name="Yamane H."/>
            <person name="Yoshiki S."/>
            <person name="Yoshihara R."/>
            <person name="Yukawa K."/>
            <person name="Zhong H."/>
            <person name="Yano M."/>
            <person name="Yuan Q."/>
            <person name="Ouyang S."/>
            <person name="Liu J."/>
            <person name="Jones K.M."/>
            <person name="Gansberger K."/>
            <person name="Moffat K."/>
            <person name="Hill J."/>
            <person name="Bera J."/>
            <person name="Fadrosh D."/>
            <person name="Jin S."/>
            <person name="Johri S."/>
            <person name="Kim M."/>
            <person name="Overton L."/>
            <person name="Reardon M."/>
            <person name="Tsitrin T."/>
            <person name="Vuong H."/>
            <person name="Weaver B."/>
            <person name="Ciecko A."/>
            <person name="Tallon L."/>
            <person name="Jackson J."/>
            <person name="Pai G."/>
            <person name="Aken S.V."/>
            <person name="Utterback T."/>
            <person name="Reidmuller S."/>
            <person name="Feldblyum T."/>
            <person name="Hsiao J."/>
            <person name="Zismann V."/>
            <person name="Iobst S."/>
            <person name="de Vazeille A.R."/>
            <person name="Buell C.R."/>
            <person name="Ying K."/>
            <person name="Li Y."/>
            <person name="Lu T."/>
            <person name="Huang Y."/>
            <person name="Zhao Q."/>
            <person name="Feng Q."/>
            <person name="Zhang L."/>
            <person name="Zhu J."/>
            <person name="Weng Q."/>
            <person name="Mu J."/>
            <person name="Lu Y."/>
            <person name="Fan D."/>
            <person name="Liu Y."/>
            <person name="Guan J."/>
            <person name="Zhang Y."/>
            <person name="Yu S."/>
            <person name="Liu X."/>
            <person name="Zhang Y."/>
            <person name="Hong G."/>
            <person name="Han B."/>
            <person name="Choisne N."/>
            <person name="Demange N."/>
            <person name="Orjeda G."/>
            <person name="Samain S."/>
            <person name="Cattolico L."/>
            <person name="Pelletier E."/>
            <person name="Couloux A."/>
            <person name="Segurens B."/>
            <person name="Wincker P."/>
            <person name="D'Hont A."/>
            <person name="Scarpelli C."/>
            <person name="Weissenbach J."/>
            <person name="Salanoubat M."/>
            <person name="Quetier F."/>
            <person name="Yu Y."/>
            <person name="Kim H.R."/>
            <person name="Rambo T."/>
            <person name="Currie J."/>
            <person name="Collura K."/>
            <person name="Luo M."/>
            <person name="Yang T."/>
            <person name="Ammiraju J.S.S."/>
            <person name="Engler F."/>
            <person name="Soderlund C."/>
            <person name="Wing R.A."/>
            <person name="Palmer L.E."/>
            <person name="de la Bastide M."/>
            <person name="Spiegel L."/>
            <person name="Nascimento L."/>
            <person name="Zutavern T."/>
            <person name="O'Shaughnessy A."/>
            <person name="Dike S."/>
            <person name="Dedhia N."/>
            <person name="Preston R."/>
            <person name="Balija V."/>
            <person name="McCombie W.R."/>
            <person name="Chow T."/>
            <person name="Chen H."/>
            <person name="Chung M."/>
            <person name="Chen C."/>
            <person name="Shaw J."/>
            <person name="Wu H."/>
            <person name="Hsiao K."/>
            <person name="Chao Y."/>
            <person name="Chu M."/>
            <person name="Cheng C."/>
            <person name="Hour A."/>
            <person name="Lee P."/>
            <person name="Lin S."/>
            <person name="Lin Y."/>
            <person name="Liou J."/>
            <person name="Liu S."/>
            <person name="Hsing Y."/>
            <person name="Raghuvanshi S."/>
            <person name="Mohanty A."/>
            <person name="Bharti A.K."/>
            <person name="Gaur A."/>
            <person name="Gupta V."/>
            <person name="Kumar D."/>
            <person name="Ravi V."/>
            <person name="Vij S."/>
            <person name="Kapur A."/>
            <person name="Khurana P."/>
            <person name="Khurana P."/>
            <person name="Khurana J.P."/>
            <person name="Tyagi A.K."/>
            <person name="Gaikwad K."/>
            <person name="Singh A."/>
            <person name="Dalal V."/>
            <person name="Srivastava S."/>
            <person name="Dixit A."/>
            <person name="Pal A.K."/>
            <person name="Ghazi I.A."/>
            <person name="Yadav M."/>
            <person name="Pandit A."/>
            <person name="Bhargava A."/>
            <person name="Sureshbabu K."/>
            <person name="Batra K."/>
            <person name="Sharma T.R."/>
            <person name="Mohapatra T."/>
            <person name="Singh N.K."/>
            <person name="Messing J."/>
            <person name="Nelson A.B."/>
            <person name="Fuks G."/>
            <person name="Kavchok S."/>
            <person name="Keizer G."/>
            <person name="Linton E."/>
            <person name="Llaca V."/>
            <person name="Song R."/>
            <person name="Tanyolac B."/>
            <person name="Young S."/>
            <person name="Ho-Il K."/>
            <person name="Hahn J.H."/>
            <person name="Sangsakoo G."/>
            <person name="Vanavichit A."/>
            <person name="de Mattos Luiz.A.T."/>
            <person name="Zimmer P.D."/>
            <person name="Malone G."/>
            <person name="Dellagostin O."/>
            <person name="de Oliveira A.C."/>
            <person name="Bevan M."/>
            <person name="Bancroft I."/>
            <person name="Minx P."/>
            <person name="Cordum H."/>
            <person name="Wilson R."/>
            <person name="Cheng Z."/>
            <person name="Jin W."/>
            <person name="Jiang J."/>
            <person name="Leong S.A."/>
            <person name="Iwama H."/>
            <person name="Gojobori T."/>
            <person name="Itoh T."/>
            <person name="Niimura Y."/>
            <person name="Fujii Y."/>
            <person name="Habara T."/>
            <person name="Sakai H."/>
            <person name="Sato Y."/>
            <person name="Wilson G."/>
            <person name="Kumar K."/>
            <person name="McCouch S."/>
            <person name="Juretic N."/>
            <person name="Hoen D."/>
            <person name="Wright S."/>
            <person name="Bruskiewich R."/>
            <person name="Bureau T."/>
            <person name="Miyao A."/>
            <person name="Hirochika H."/>
            <person name="Nishikawa T."/>
            <person name="Kadowaki K."/>
            <person name="Sugiura M."/>
            <person name="Burr B."/>
            <person name="Sasaki T."/>
        </authorList>
    </citation>
    <scope>NUCLEOTIDE SEQUENCE [LARGE SCALE GENOMIC DNA]</scope>
    <source>
        <strain evidence="2">cv. Nipponbare</strain>
    </source>
</reference>
<name>A0A0P0XCN7_ORYSJ</name>
<dbReference type="EMBL" id="AP014964">
    <property type="protein sequence ID" value="BAT04251.1"/>
    <property type="molecule type" value="Genomic_DNA"/>
</dbReference>
<protein>
    <submittedName>
        <fullName evidence="1">Os08g0199900 protein</fullName>
    </submittedName>
</protein>
<proteinExistence type="predicted"/>
<dbReference type="STRING" id="39947.A0A0P0XCN7"/>
<reference evidence="1 2" key="2">
    <citation type="journal article" date="2013" name="Plant Cell Physiol.">
        <title>Rice Annotation Project Database (RAP-DB): an integrative and interactive database for rice genomics.</title>
        <authorList>
            <person name="Sakai H."/>
            <person name="Lee S.S."/>
            <person name="Tanaka T."/>
            <person name="Numa H."/>
            <person name="Kim J."/>
            <person name="Kawahara Y."/>
            <person name="Wakimoto H."/>
            <person name="Yang C.C."/>
            <person name="Iwamoto M."/>
            <person name="Abe T."/>
            <person name="Yamada Y."/>
            <person name="Muto A."/>
            <person name="Inokuchi H."/>
            <person name="Ikemura T."/>
            <person name="Matsumoto T."/>
            <person name="Sasaki T."/>
            <person name="Itoh T."/>
        </authorList>
    </citation>
    <scope>NUCLEOTIDE SEQUENCE [LARGE SCALE GENOMIC DNA]</scope>
    <source>
        <strain evidence="2">cv. Nipponbare</strain>
    </source>
</reference>
<sequence length="171" mass="18767">MNLSASWVATGQQFLFASAPLDLLLSIGSIRPSSPCGGRSRDASFLYRMRRFAGPTSHQTDRWIPSRTAAQFPHASLHWGERGTELGFHLPRPPPPPYRANRPDPRFAAAAAVMGTERKRMVSLFDVVDESSVSTKLGHAGTTNSTATAAANPSINWWTGRPYSARYLEIL</sequence>
<accession>A0A0P0XCN7</accession>
<keyword evidence="2" id="KW-1185">Reference proteome</keyword>
<organism evidence="1 2">
    <name type="scientific">Oryza sativa subsp. japonica</name>
    <name type="common">Rice</name>
    <dbReference type="NCBI Taxonomy" id="39947"/>
    <lineage>
        <taxon>Eukaryota</taxon>
        <taxon>Viridiplantae</taxon>
        <taxon>Streptophyta</taxon>
        <taxon>Embryophyta</taxon>
        <taxon>Tracheophyta</taxon>
        <taxon>Spermatophyta</taxon>
        <taxon>Magnoliopsida</taxon>
        <taxon>Liliopsida</taxon>
        <taxon>Poales</taxon>
        <taxon>Poaceae</taxon>
        <taxon>BOP clade</taxon>
        <taxon>Oryzoideae</taxon>
        <taxon>Oryzeae</taxon>
        <taxon>Oryzinae</taxon>
        <taxon>Oryza</taxon>
        <taxon>Oryza sativa</taxon>
    </lineage>
</organism>
<dbReference type="AlphaFoldDB" id="A0A0P0XCN7"/>
<reference evidence="1 2" key="3">
    <citation type="journal article" date="2013" name="Rice">
        <title>Improvement of the Oryza sativa Nipponbare reference genome using next generation sequence and optical map data.</title>
        <authorList>
            <person name="Kawahara Y."/>
            <person name="de la Bastide M."/>
            <person name="Hamilton J.P."/>
            <person name="Kanamori H."/>
            <person name="McCombie W.R."/>
            <person name="Ouyang S."/>
            <person name="Schwartz D.C."/>
            <person name="Tanaka T."/>
            <person name="Wu J."/>
            <person name="Zhou S."/>
            <person name="Childs K.L."/>
            <person name="Davidson R.M."/>
            <person name="Lin H."/>
            <person name="Quesada-Ocampo L."/>
            <person name="Vaillancourt B."/>
            <person name="Sakai H."/>
            <person name="Lee S.S."/>
            <person name="Kim J."/>
            <person name="Numa H."/>
            <person name="Itoh T."/>
            <person name="Buell C.R."/>
            <person name="Matsumoto T."/>
        </authorList>
    </citation>
    <scope>NUCLEOTIDE SEQUENCE [LARGE SCALE GENOMIC DNA]</scope>
    <source>
        <strain evidence="2">cv. Nipponbare</strain>
    </source>
</reference>
<evidence type="ECO:0000313" key="1">
    <source>
        <dbReference type="EMBL" id="BAT04251.1"/>
    </source>
</evidence>
<dbReference type="InParanoid" id="A0A0P0XCN7"/>
<dbReference type="Proteomes" id="UP000059680">
    <property type="component" value="Chromosome 8"/>
</dbReference>
<evidence type="ECO:0000313" key="2">
    <source>
        <dbReference type="Proteomes" id="UP000059680"/>
    </source>
</evidence>
<dbReference type="PaxDb" id="39947-A0A0P0XCN7"/>